<keyword evidence="3" id="KW-0808">Transferase</keyword>
<evidence type="ECO:0000259" key="9">
    <source>
        <dbReference type="Pfam" id="PF01636"/>
    </source>
</evidence>
<name>A0A2N6VL63_9MICO</name>
<dbReference type="InterPro" id="IPR011009">
    <property type="entry name" value="Kinase-like_dom_sf"/>
</dbReference>
<keyword evidence="4" id="KW-0418">Kinase</keyword>
<dbReference type="EC" id="2.7.1.81" evidence="7"/>
<dbReference type="GO" id="GO:0005737">
    <property type="term" value="C:cytoplasm"/>
    <property type="evidence" value="ECO:0007669"/>
    <property type="project" value="UniProtKB-SubCell"/>
</dbReference>
<evidence type="ECO:0000256" key="6">
    <source>
        <dbReference type="ARBA" id="ARBA00037368"/>
    </source>
</evidence>
<protein>
    <recommendedName>
        <fullName evidence="8">Hydroxylysine kinase</fullName>
        <ecNumber evidence="7">2.7.1.81</ecNumber>
    </recommendedName>
</protein>
<keyword evidence="2" id="KW-0963">Cytoplasm</keyword>
<evidence type="ECO:0000313" key="11">
    <source>
        <dbReference type="Proteomes" id="UP000235598"/>
    </source>
</evidence>
<dbReference type="PANTHER" id="PTHR21064:SF1">
    <property type="entry name" value="HYDROXYLYSINE KINASE"/>
    <property type="match status" value="1"/>
</dbReference>
<comment type="function">
    <text evidence="6">Catalyzes the GTP-dependent phosphorylation of 5-hydroxy-L-lysine.</text>
</comment>
<feature type="domain" description="Aminoglycoside phosphotransferase" evidence="9">
    <location>
        <begin position="30"/>
        <end position="268"/>
    </location>
</feature>
<dbReference type="SUPFAM" id="SSF56112">
    <property type="entry name" value="Protein kinase-like (PK-like)"/>
    <property type="match status" value="1"/>
</dbReference>
<evidence type="ECO:0000256" key="8">
    <source>
        <dbReference type="ARBA" id="ARBA00040505"/>
    </source>
</evidence>
<comment type="catalytic activity">
    <reaction evidence="5">
        <text>(5R)-5-hydroxy-L-lysine + GTP = (5R)-5-phosphooxy-L-lysine + GDP + H(+)</text>
        <dbReference type="Rhea" id="RHEA:19049"/>
        <dbReference type="ChEBI" id="CHEBI:15378"/>
        <dbReference type="ChEBI" id="CHEBI:37565"/>
        <dbReference type="ChEBI" id="CHEBI:57882"/>
        <dbReference type="ChEBI" id="CHEBI:58189"/>
        <dbReference type="ChEBI" id="CHEBI:58357"/>
        <dbReference type="EC" id="2.7.1.81"/>
    </reaction>
</comment>
<evidence type="ECO:0000256" key="4">
    <source>
        <dbReference type="ARBA" id="ARBA00022777"/>
    </source>
</evidence>
<dbReference type="InterPro" id="IPR002575">
    <property type="entry name" value="Aminoglycoside_PTrfase"/>
</dbReference>
<evidence type="ECO:0000256" key="1">
    <source>
        <dbReference type="ARBA" id="ARBA00004496"/>
    </source>
</evidence>
<dbReference type="PANTHER" id="PTHR21064">
    <property type="entry name" value="AMINOGLYCOSIDE PHOSPHOTRANSFERASE DOMAIN-CONTAINING PROTEIN-RELATED"/>
    <property type="match status" value="1"/>
</dbReference>
<sequence>MSRSLRTLTDEDIRVLVSDNFGLDVHLERFLSGETAINARVTSQDTAFVFKAEYPSRTMTPEYADWLSTVHQAAYESGVPVAQQVPATHSFQASSGQSSGFVSLAHVNDEPVVVRLQSFLAGTEAATAQLTDDYPTQVGTLAGHVATALARVPAAPDMILHPWAFESTGVNAKFASERLQTWEASGHVPADIGTSLTRVLAFSRHAAHDFETTVKPILNDFPQQVLHQDINDLNVLVSDGKITGLLDFGDCRVAARMAEVAIASSYVLTVRGSGSGEPPRDVISRVATAYQDATQGTEQHLTSAELDVLETAAIARLCLGACTWAARVLTTRPQEPAHAYGQKRLARTWPVIEQLAQ</sequence>
<dbReference type="RefSeq" id="WP_102239458.1">
    <property type="nucleotide sequence ID" value="NZ_PNHK01000004.1"/>
</dbReference>
<evidence type="ECO:0000256" key="3">
    <source>
        <dbReference type="ARBA" id="ARBA00022679"/>
    </source>
</evidence>
<evidence type="ECO:0000256" key="7">
    <source>
        <dbReference type="ARBA" id="ARBA00038873"/>
    </source>
</evidence>
<comment type="subcellular location">
    <subcellularLocation>
        <location evidence="1">Cytoplasm</location>
    </subcellularLocation>
</comment>
<evidence type="ECO:0000256" key="5">
    <source>
        <dbReference type="ARBA" id="ARBA00036820"/>
    </source>
</evidence>
<gene>
    <name evidence="10" type="ORF">CJ199_10680</name>
</gene>
<organism evidence="10 11">
    <name type="scientific">Brevibacterium paucivorans</name>
    <dbReference type="NCBI Taxonomy" id="170994"/>
    <lineage>
        <taxon>Bacteria</taxon>
        <taxon>Bacillati</taxon>
        <taxon>Actinomycetota</taxon>
        <taxon>Actinomycetes</taxon>
        <taxon>Micrococcales</taxon>
        <taxon>Brevibacteriaceae</taxon>
        <taxon>Brevibacterium</taxon>
    </lineage>
</organism>
<evidence type="ECO:0000256" key="2">
    <source>
        <dbReference type="ARBA" id="ARBA00022490"/>
    </source>
</evidence>
<dbReference type="GO" id="GO:0047992">
    <property type="term" value="F:hydroxylysine kinase activity"/>
    <property type="evidence" value="ECO:0007669"/>
    <property type="project" value="UniProtKB-EC"/>
</dbReference>
<dbReference type="InterPro" id="IPR050249">
    <property type="entry name" value="Pseudomonas-type_ThrB"/>
</dbReference>
<comment type="caution">
    <text evidence="10">The sequence shown here is derived from an EMBL/GenBank/DDBJ whole genome shotgun (WGS) entry which is preliminary data.</text>
</comment>
<accession>A0A2N6VL63</accession>
<dbReference type="Proteomes" id="UP000235598">
    <property type="component" value="Unassembled WGS sequence"/>
</dbReference>
<dbReference type="OrthoDB" id="4616840at2"/>
<dbReference type="Gene3D" id="3.90.1200.10">
    <property type="match status" value="1"/>
</dbReference>
<proteinExistence type="predicted"/>
<reference evidence="10 11" key="1">
    <citation type="submission" date="2017-09" db="EMBL/GenBank/DDBJ databases">
        <title>Bacterial strain isolated from the female urinary microbiota.</title>
        <authorList>
            <person name="Thomas-White K."/>
            <person name="Kumar N."/>
            <person name="Forster S."/>
            <person name="Putonti C."/>
            <person name="Lawley T."/>
            <person name="Wolfe A.J."/>
        </authorList>
    </citation>
    <scope>NUCLEOTIDE SEQUENCE [LARGE SCALE GENOMIC DNA]</scope>
    <source>
        <strain evidence="10 11">UMB1301</strain>
    </source>
</reference>
<evidence type="ECO:0000313" key="10">
    <source>
        <dbReference type="EMBL" id="PMD04817.1"/>
    </source>
</evidence>
<dbReference type="EMBL" id="PNHK01000004">
    <property type="protein sequence ID" value="PMD04817.1"/>
    <property type="molecule type" value="Genomic_DNA"/>
</dbReference>
<dbReference type="Pfam" id="PF01636">
    <property type="entry name" value="APH"/>
    <property type="match status" value="1"/>
</dbReference>
<dbReference type="AlphaFoldDB" id="A0A2N6VL63"/>